<dbReference type="Gene3D" id="1.20.1600.10">
    <property type="entry name" value="Outer membrane efflux proteins (OEP)"/>
    <property type="match status" value="1"/>
</dbReference>
<sequence>MKRTLTLVTGILLISIISHTSAQEVWSLEKCIEFAIENNIQIKRQEVNNQYNSNQQNQAKSDRLPTLNVQLSNSLNFGRSLTYENTYANTNSTQYNGGLSTRFTIWNGSVLQNTIKQKELDLQAGIQDLQKAKDDITLNIAASYLEILFADELINVANSQIDVTKQQIERTAQLVEAGSLAKGALLEIEAQLAGEQLQLVNNQNQLQLSYLNLYQLLDLPAEKHFQIEKPELPEIKAHSTMSNSMDVFKNSVNTRPEIKAARLRVESAKKQLSIAKGSQYPSLSFSANYYNLFNNKYADFLGNEISFVDQLKNNERYGLGLTLQIPIFNKFQVRNAISNARLQIIDNELQLQTTSNLLRKDIELAYTNALAALKRFFSSEKAVESMEEAFRYIEEKYNVGMVNSVEYNQSKNNLTKAQSELLQAKYEYIFRTKILDFYNGVPIEL</sequence>
<keyword evidence="6" id="KW-0998">Cell outer membrane</keyword>
<dbReference type="InterPro" id="IPR003423">
    <property type="entry name" value="OMP_efflux"/>
</dbReference>
<proteinExistence type="predicted"/>
<evidence type="ECO:0000256" key="1">
    <source>
        <dbReference type="ARBA" id="ARBA00004442"/>
    </source>
</evidence>
<dbReference type="SUPFAM" id="SSF56954">
    <property type="entry name" value="Outer membrane efflux proteins (OEP)"/>
    <property type="match status" value="1"/>
</dbReference>
<dbReference type="PANTHER" id="PTHR30026:SF20">
    <property type="entry name" value="OUTER MEMBRANE PROTEIN TOLC"/>
    <property type="match status" value="1"/>
</dbReference>
<name>A0A3B0UB96_9ZZZZ</name>
<dbReference type="GO" id="GO:0009279">
    <property type="term" value="C:cell outer membrane"/>
    <property type="evidence" value="ECO:0007669"/>
    <property type="project" value="UniProtKB-SubCell"/>
</dbReference>
<keyword evidence="3" id="KW-1134">Transmembrane beta strand</keyword>
<dbReference type="GO" id="GO:0015288">
    <property type="term" value="F:porin activity"/>
    <property type="evidence" value="ECO:0007669"/>
    <property type="project" value="TreeGrafter"/>
</dbReference>
<dbReference type="Pfam" id="PF02321">
    <property type="entry name" value="OEP"/>
    <property type="match status" value="2"/>
</dbReference>
<keyword evidence="7" id="KW-0449">Lipoprotein</keyword>
<evidence type="ECO:0000256" key="2">
    <source>
        <dbReference type="ARBA" id="ARBA00022448"/>
    </source>
</evidence>
<organism evidence="7">
    <name type="scientific">hydrothermal vent metagenome</name>
    <dbReference type="NCBI Taxonomy" id="652676"/>
    <lineage>
        <taxon>unclassified sequences</taxon>
        <taxon>metagenomes</taxon>
        <taxon>ecological metagenomes</taxon>
    </lineage>
</organism>
<evidence type="ECO:0000256" key="4">
    <source>
        <dbReference type="ARBA" id="ARBA00022692"/>
    </source>
</evidence>
<evidence type="ECO:0000313" key="7">
    <source>
        <dbReference type="EMBL" id="VAW17974.1"/>
    </source>
</evidence>
<accession>A0A3B0UB96</accession>
<dbReference type="EMBL" id="UOEP01000080">
    <property type="protein sequence ID" value="VAW17974.1"/>
    <property type="molecule type" value="Genomic_DNA"/>
</dbReference>
<keyword evidence="4" id="KW-0812">Transmembrane</keyword>
<keyword evidence="5" id="KW-0472">Membrane</keyword>
<dbReference type="GO" id="GO:1990281">
    <property type="term" value="C:efflux pump complex"/>
    <property type="evidence" value="ECO:0007669"/>
    <property type="project" value="TreeGrafter"/>
</dbReference>
<dbReference type="InterPro" id="IPR051906">
    <property type="entry name" value="TolC-like"/>
</dbReference>
<comment type="subcellular location">
    <subcellularLocation>
        <location evidence="1">Cell outer membrane</location>
    </subcellularLocation>
</comment>
<keyword evidence="2" id="KW-0813">Transport</keyword>
<dbReference type="GO" id="GO:0015562">
    <property type="term" value="F:efflux transmembrane transporter activity"/>
    <property type="evidence" value="ECO:0007669"/>
    <property type="project" value="InterPro"/>
</dbReference>
<dbReference type="PANTHER" id="PTHR30026">
    <property type="entry name" value="OUTER MEMBRANE PROTEIN TOLC"/>
    <property type="match status" value="1"/>
</dbReference>
<evidence type="ECO:0000256" key="3">
    <source>
        <dbReference type="ARBA" id="ARBA00022452"/>
    </source>
</evidence>
<reference evidence="7" key="1">
    <citation type="submission" date="2018-06" db="EMBL/GenBank/DDBJ databases">
        <authorList>
            <person name="Zhirakovskaya E."/>
        </authorList>
    </citation>
    <scope>NUCLEOTIDE SEQUENCE</scope>
</reference>
<evidence type="ECO:0000256" key="6">
    <source>
        <dbReference type="ARBA" id="ARBA00023237"/>
    </source>
</evidence>
<evidence type="ECO:0000256" key="5">
    <source>
        <dbReference type="ARBA" id="ARBA00023136"/>
    </source>
</evidence>
<protein>
    <submittedName>
        <fullName evidence="7">Efflux transport system, outer membrane factor (OMF) lipoprotein</fullName>
    </submittedName>
</protein>
<dbReference type="AlphaFoldDB" id="A0A3B0UB96"/>
<gene>
    <name evidence="7" type="ORF">MNBD_BACTEROID01-2108</name>
</gene>